<dbReference type="AlphaFoldDB" id="A0A511MYX3"/>
<dbReference type="EMBL" id="BJXB01000005">
    <property type="protein sequence ID" value="GEM45712.1"/>
    <property type="molecule type" value="Genomic_DNA"/>
</dbReference>
<dbReference type="RefSeq" id="WP_146883257.1">
    <property type="nucleotide sequence ID" value="NZ_BJXB01000005.1"/>
</dbReference>
<sequence length="102" mass="11328">MKQNSNVQPDSLDENLRDFILVIISGGGVETLRVRDIDRVVSGPSSEISYVYLRRENSGVLKLVVILEAARAFEKRCQNLLAALQAHNSDLINKFFAPPMVG</sequence>
<dbReference type="OrthoDB" id="9852343at2"/>
<keyword evidence="2" id="KW-1185">Reference proteome</keyword>
<organism evidence="1 2">
    <name type="scientific">Deinococcus cellulosilyticus (strain DSM 18568 / NBRC 106333 / KACC 11606 / 5516J-15)</name>
    <dbReference type="NCBI Taxonomy" id="1223518"/>
    <lineage>
        <taxon>Bacteria</taxon>
        <taxon>Thermotogati</taxon>
        <taxon>Deinococcota</taxon>
        <taxon>Deinococci</taxon>
        <taxon>Deinococcales</taxon>
        <taxon>Deinococcaceae</taxon>
        <taxon>Deinococcus</taxon>
    </lineage>
</organism>
<protein>
    <submittedName>
        <fullName evidence="1">Uncharacterized protein</fullName>
    </submittedName>
</protein>
<gene>
    <name evidence="1" type="ORF">DC3_13470</name>
</gene>
<accession>A0A511MYX3</accession>
<name>A0A511MYX3_DEIC1</name>
<comment type="caution">
    <text evidence="1">The sequence shown here is derived from an EMBL/GenBank/DDBJ whole genome shotgun (WGS) entry which is preliminary data.</text>
</comment>
<reference evidence="1 2" key="1">
    <citation type="submission" date="2019-07" db="EMBL/GenBank/DDBJ databases">
        <title>Whole genome shotgun sequence of Deinococcus cellulosilyticus NBRC 106333.</title>
        <authorList>
            <person name="Hosoyama A."/>
            <person name="Uohara A."/>
            <person name="Ohji S."/>
            <person name="Ichikawa N."/>
        </authorList>
    </citation>
    <scope>NUCLEOTIDE SEQUENCE [LARGE SCALE GENOMIC DNA]</scope>
    <source>
        <strain evidence="1 2">NBRC 106333</strain>
    </source>
</reference>
<evidence type="ECO:0000313" key="1">
    <source>
        <dbReference type="EMBL" id="GEM45712.1"/>
    </source>
</evidence>
<proteinExistence type="predicted"/>
<evidence type="ECO:0000313" key="2">
    <source>
        <dbReference type="Proteomes" id="UP000321306"/>
    </source>
</evidence>
<dbReference type="Proteomes" id="UP000321306">
    <property type="component" value="Unassembled WGS sequence"/>
</dbReference>